<feature type="transmembrane region" description="Helical" evidence="6">
    <location>
        <begin position="59"/>
        <end position="82"/>
    </location>
</feature>
<feature type="transmembrane region" description="Helical" evidence="6">
    <location>
        <begin position="238"/>
        <end position="259"/>
    </location>
</feature>
<dbReference type="AlphaFoldDB" id="A0A9J6QS41"/>
<keyword evidence="5 6" id="KW-0472">Membrane</keyword>
<dbReference type="Pfam" id="PF02687">
    <property type="entry name" value="FtsX"/>
    <property type="match status" value="1"/>
</dbReference>
<dbReference type="GO" id="GO:0005886">
    <property type="term" value="C:plasma membrane"/>
    <property type="evidence" value="ECO:0007669"/>
    <property type="project" value="UniProtKB-SubCell"/>
</dbReference>
<evidence type="ECO:0000256" key="4">
    <source>
        <dbReference type="ARBA" id="ARBA00022989"/>
    </source>
</evidence>
<feature type="transmembrane region" description="Helical" evidence="6">
    <location>
        <begin position="155"/>
        <end position="177"/>
    </location>
</feature>
<keyword evidence="6" id="KW-0813">Transport</keyword>
<dbReference type="GO" id="GO:0055085">
    <property type="term" value="P:transmembrane transport"/>
    <property type="evidence" value="ECO:0007669"/>
    <property type="project" value="UniProtKB-UniRule"/>
</dbReference>
<dbReference type="Proteomes" id="UP001065549">
    <property type="component" value="Unassembled WGS sequence"/>
</dbReference>
<organism evidence="8 9">
    <name type="scientific">Hominibacterium faecale</name>
    <dbReference type="NCBI Taxonomy" id="2839743"/>
    <lineage>
        <taxon>Bacteria</taxon>
        <taxon>Bacillati</taxon>
        <taxon>Bacillota</taxon>
        <taxon>Clostridia</taxon>
        <taxon>Peptostreptococcales</taxon>
        <taxon>Anaerovoracaceae</taxon>
        <taxon>Hominibacterium</taxon>
    </lineage>
</organism>
<accession>A0A9J6QS41</accession>
<keyword evidence="4 6" id="KW-1133">Transmembrane helix</keyword>
<keyword evidence="3 6" id="KW-0812">Transmembrane</keyword>
<dbReference type="PANTHER" id="PTHR46795:SF3">
    <property type="entry name" value="ABC TRANSPORTER PERMEASE"/>
    <property type="match status" value="1"/>
</dbReference>
<dbReference type="RefSeq" id="WP_253021155.1">
    <property type="nucleotide sequence ID" value="NZ_JAOSHN010000004.1"/>
</dbReference>
<evidence type="ECO:0000256" key="3">
    <source>
        <dbReference type="ARBA" id="ARBA00022692"/>
    </source>
</evidence>
<feature type="transmembrane region" description="Helical" evidence="6">
    <location>
        <begin position="102"/>
        <end position="135"/>
    </location>
</feature>
<comment type="similarity">
    <text evidence="6">Belongs to the ABC-4 integral membrane protein family.</text>
</comment>
<feature type="transmembrane region" description="Helical" evidence="6">
    <location>
        <begin position="282"/>
        <end position="303"/>
    </location>
</feature>
<feature type="transmembrane region" description="Helical" evidence="6">
    <location>
        <begin position="573"/>
        <end position="596"/>
    </location>
</feature>
<dbReference type="PANTHER" id="PTHR46795">
    <property type="entry name" value="ABC TRANSPORTER PERMEASE-RELATED-RELATED"/>
    <property type="match status" value="1"/>
</dbReference>
<evidence type="ECO:0000256" key="5">
    <source>
        <dbReference type="ARBA" id="ARBA00023136"/>
    </source>
</evidence>
<sequence>MMTMKAIQRKLRKHNRKQYSLYAFCNFISLMLITAYSAMMFSPTVLSVLPEGGDSRKQMIAIFVLACVGCVVFTIYSAGLFFRKKSKEIGIMMALGASKQRLAPGVISETAIVSGLSALAGTVCGMPFAWLIWQAFRLLVVDSAEMKLTFDFSCLLLSVLFMALVIGAAIILGIRYLNRTNIMDVVHEEHKNEPVRQVGRKCGILGIVILLIGAVVGYSASGIYKQLFQAYAPEWLNVLYAPVLLGLYMILLHTVVNGWRQRRSHYKGIISRSMMKFQGRQTVNNMLVVTVLIAGACFGAFYLPMMGTGQILETNSRPYDYAFFYPQGNHFAERENIEAMAEKRELAIKDYEKAAYIALGMDGQEEVEDEGQKFHIEYTEFLSEGRFFSESDFSRVTGKKAEVPRGQYMTVGDNEGNALYARKDTGLLTNMTTKKQIAVEYGGVVPYGILYIGSDRTYYVLDDRDYAAISKGLAGEWKEGAAFFNIKGEDDYSFARELYHGFIDSMDEEEPTNSVYDRVYKYSRNQKGEVYWGDTDEMTRLSFDNPDSTEFRQYWAYMPKIRIMDQNDYMKTFAVFLMMFLFIAIICMLSALVICYTRCMTIAINNHYVFDDLKRLGASPKFLGRELRSQAGKVFTVPAIVGMSMMYLLYIMIMYANDGGFSKSEIAGLGVCLGVEVLFGLIVFAVYRITCAKMRHQLGIAKG</sequence>
<reference evidence="8" key="1">
    <citation type="submission" date="2022-09" db="EMBL/GenBank/DDBJ databases">
        <title>Culturomic study of gut microbiota in children with autism spectrum disorder.</title>
        <authorList>
            <person name="Efimov B.A."/>
            <person name="Chaplin A.V."/>
            <person name="Sokolova S.R."/>
            <person name="Pikina A.P."/>
            <person name="Korzhanova M."/>
            <person name="Belova V."/>
            <person name="Korostin D."/>
        </authorList>
    </citation>
    <scope>NUCLEOTIDE SEQUENCE</scope>
    <source>
        <strain evidence="8">ASD5510</strain>
    </source>
</reference>
<feature type="domain" description="ABC3 transporter permease C-terminal" evidence="7">
    <location>
        <begin position="61"/>
        <end position="181"/>
    </location>
</feature>
<dbReference type="PIRSF" id="PIRSF018968">
    <property type="entry name" value="ABC_permease_BceB"/>
    <property type="match status" value="1"/>
</dbReference>
<comment type="caution">
    <text evidence="8">The sequence shown here is derived from an EMBL/GenBank/DDBJ whole genome shotgun (WGS) entry which is preliminary data.</text>
</comment>
<dbReference type="InterPro" id="IPR052536">
    <property type="entry name" value="ABC-4_Integral_Memb_Prot"/>
</dbReference>
<evidence type="ECO:0000259" key="7">
    <source>
        <dbReference type="Pfam" id="PF02687"/>
    </source>
</evidence>
<dbReference type="InterPro" id="IPR027022">
    <property type="entry name" value="ABC_permease_BceB-typ"/>
</dbReference>
<keyword evidence="9" id="KW-1185">Reference proteome</keyword>
<gene>
    <name evidence="8" type="ORF">OBO34_10570</name>
</gene>
<feature type="transmembrane region" description="Helical" evidence="6">
    <location>
        <begin position="198"/>
        <end position="218"/>
    </location>
</feature>
<feature type="transmembrane region" description="Helical" evidence="6">
    <location>
        <begin position="634"/>
        <end position="654"/>
    </location>
</feature>
<evidence type="ECO:0000256" key="2">
    <source>
        <dbReference type="ARBA" id="ARBA00022475"/>
    </source>
</evidence>
<proteinExistence type="inferred from homology"/>
<feature type="transmembrane region" description="Helical" evidence="6">
    <location>
        <begin position="21"/>
        <end position="39"/>
    </location>
</feature>
<evidence type="ECO:0000256" key="6">
    <source>
        <dbReference type="PIRNR" id="PIRNR018968"/>
    </source>
</evidence>
<dbReference type="EMBL" id="JAOSHN010000004">
    <property type="protein sequence ID" value="MCU7378797.1"/>
    <property type="molecule type" value="Genomic_DNA"/>
</dbReference>
<name>A0A9J6QS41_9FIRM</name>
<feature type="transmembrane region" description="Helical" evidence="6">
    <location>
        <begin position="666"/>
        <end position="687"/>
    </location>
</feature>
<keyword evidence="2 6" id="KW-1003">Cell membrane</keyword>
<comment type="subcellular location">
    <subcellularLocation>
        <location evidence="1 6">Cell membrane</location>
        <topology evidence="1 6">Multi-pass membrane protein</topology>
    </subcellularLocation>
</comment>
<protein>
    <submittedName>
        <fullName evidence="8">ABC transporter permease</fullName>
    </submittedName>
</protein>
<evidence type="ECO:0000313" key="9">
    <source>
        <dbReference type="Proteomes" id="UP001065549"/>
    </source>
</evidence>
<dbReference type="InterPro" id="IPR003838">
    <property type="entry name" value="ABC3_permease_C"/>
</dbReference>
<evidence type="ECO:0000256" key="1">
    <source>
        <dbReference type="ARBA" id="ARBA00004651"/>
    </source>
</evidence>
<evidence type="ECO:0000313" key="8">
    <source>
        <dbReference type="EMBL" id="MCU7378797.1"/>
    </source>
</evidence>